<dbReference type="PANTHER" id="PTHR38340">
    <property type="entry name" value="S-LAYER PROTEIN"/>
    <property type="match status" value="1"/>
</dbReference>
<dbReference type="Gene3D" id="2.150.10.10">
    <property type="entry name" value="Serralysin-like metalloprotease, C-terminal"/>
    <property type="match status" value="2"/>
</dbReference>
<dbReference type="EMBL" id="JBHTLX010000025">
    <property type="protein sequence ID" value="MFD1250579.1"/>
    <property type="molecule type" value="Genomic_DNA"/>
</dbReference>
<gene>
    <name evidence="4" type="ORF">ACFQ3F_22495</name>
</gene>
<comment type="caution">
    <text evidence="4">The sequence shown here is derived from an EMBL/GenBank/DDBJ whole genome shotgun (WGS) entry which is preliminary data.</text>
</comment>
<name>A0ABW3W6D9_9ACTN</name>
<dbReference type="InterPro" id="IPR050557">
    <property type="entry name" value="RTX_toxin/Mannuronan_C5-epim"/>
</dbReference>
<sequence length="383" mass="39397">MSTQARRRTTLAGILIALLVPALPTPSADAAASAKPRARCHGEVATIVGTKRADRLVGTHGRDVIVALGGADVVEGRGGDDVVCAGGGRDRVLAGAGDDYVDGGGGRDTLDGQGGDDVIWSGGGTGELLLGGRGNDHLILEGTLSHGLAGPGNDYVDVYGRGSDVDGGAGNDVLRGGPGDDEIDGGEGRDVCVGKGGRDLCDGGAPGTAANTPTDPDRCDAERMRSCRAADSTAYDGTAGGTLQYSGGVVETWTASFRMDSTDDAPQLIEGPATFGWQISGTDLQGCTHEGSATLSGHASYAIWLDFGYYTGQLYPDRSRQVAVEVTCPVTGTTTEWVTPLNTDAANTGEVDLHPDMSWIRGDRTYHPGGDQTVTAVWSWDAR</sequence>
<evidence type="ECO:0000256" key="2">
    <source>
        <dbReference type="ARBA" id="ARBA00022525"/>
    </source>
</evidence>
<keyword evidence="5" id="KW-1185">Reference proteome</keyword>
<feature type="signal peptide" evidence="3">
    <location>
        <begin position="1"/>
        <end position="30"/>
    </location>
</feature>
<feature type="chain" id="PRO_5046008024" description="Calcium-binding protein" evidence="3">
    <location>
        <begin position="31"/>
        <end position="383"/>
    </location>
</feature>
<dbReference type="SUPFAM" id="SSF51120">
    <property type="entry name" value="beta-Roll"/>
    <property type="match status" value="1"/>
</dbReference>
<dbReference type="InterPro" id="IPR001343">
    <property type="entry name" value="Hemolysn_Ca-bd"/>
</dbReference>
<evidence type="ECO:0000256" key="1">
    <source>
        <dbReference type="ARBA" id="ARBA00004613"/>
    </source>
</evidence>
<dbReference type="InterPro" id="IPR018511">
    <property type="entry name" value="Hemolysin-typ_Ca-bd_CS"/>
</dbReference>
<comment type="subcellular location">
    <subcellularLocation>
        <location evidence="1">Secreted</location>
    </subcellularLocation>
</comment>
<keyword evidence="3" id="KW-0732">Signal</keyword>
<dbReference type="InterPro" id="IPR011049">
    <property type="entry name" value="Serralysin-like_metalloprot_C"/>
</dbReference>
<dbReference type="PROSITE" id="PS00330">
    <property type="entry name" value="HEMOLYSIN_CALCIUM"/>
    <property type="match status" value="1"/>
</dbReference>
<evidence type="ECO:0000313" key="5">
    <source>
        <dbReference type="Proteomes" id="UP001597229"/>
    </source>
</evidence>
<accession>A0ABW3W6D9</accession>
<evidence type="ECO:0000313" key="4">
    <source>
        <dbReference type="EMBL" id="MFD1250579.1"/>
    </source>
</evidence>
<proteinExistence type="predicted"/>
<dbReference type="Proteomes" id="UP001597229">
    <property type="component" value="Unassembled WGS sequence"/>
</dbReference>
<evidence type="ECO:0000256" key="3">
    <source>
        <dbReference type="SAM" id="SignalP"/>
    </source>
</evidence>
<dbReference type="Pfam" id="PF00353">
    <property type="entry name" value="HemolysinCabind"/>
    <property type="match status" value="3"/>
</dbReference>
<dbReference type="PRINTS" id="PR00313">
    <property type="entry name" value="CABNDNGRPT"/>
</dbReference>
<keyword evidence="2" id="KW-0964">Secreted</keyword>
<dbReference type="RefSeq" id="WP_367920563.1">
    <property type="nucleotide sequence ID" value="NZ_BAABAC010000034.1"/>
</dbReference>
<organism evidence="4 5">
    <name type="scientific">Nocardioides ginsengisoli</name>
    <dbReference type="NCBI Taxonomy" id="363868"/>
    <lineage>
        <taxon>Bacteria</taxon>
        <taxon>Bacillati</taxon>
        <taxon>Actinomycetota</taxon>
        <taxon>Actinomycetes</taxon>
        <taxon>Propionibacteriales</taxon>
        <taxon>Nocardioidaceae</taxon>
        <taxon>Nocardioides</taxon>
    </lineage>
</organism>
<reference evidence="5" key="1">
    <citation type="journal article" date="2019" name="Int. J. Syst. Evol. Microbiol.">
        <title>The Global Catalogue of Microorganisms (GCM) 10K type strain sequencing project: providing services to taxonomists for standard genome sequencing and annotation.</title>
        <authorList>
            <consortium name="The Broad Institute Genomics Platform"/>
            <consortium name="The Broad Institute Genome Sequencing Center for Infectious Disease"/>
            <person name="Wu L."/>
            <person name="Ma J."/>
        </authorList>
    </citation>
    <scope>NUCLEOTIDE SEQUENCE [LARGE SCALE GENOMIC DNA]</scope>
    <source>
        <strain evidence="5">CCUG 52478</strain>
    </source>
</reference>
<evidence type="ECO:0008006" key="6">
    <source>
        <dbReference type="Google" id="ProtNLM"/>
    </source>
</evidence>
<dbReference type="PANTHER" id="PTHR38340:SF1">
    <property type="entry name" value="S-LAYER PROTEIN"/>
    <property type="match status" value="1"/>
</dbReference>
<protein>
    <recommendedName>
        <fullName evidence="6">Calcium-binding protein</fullName>
    </recommendedName>
</protein>